<keyword evidence="3" id="KW-0472">Membrane</keyword>
<feature type="domain" description="Lipid-binding serum glycoprotein C-terminal" evidence="5">
    <location>
        <begin position="274"/>
        <end position="472"/>
    </location>
</feature>
<evidence type="ECO:0000259" key="4">
    <source>
        <dbReference type="SMART" id="SM00328"/>
    </source>
</evidence>
<dbReference type="SMART" id="SM00328">
    <property type="entry name" value="BPI1"/>
    <property type="match status" value="1"/>
</dbReference>
<dbReference type="PANTHER" id="PTHR46801">
    <property type="entry name" value="OS06G0309200 PROTEIN"/>
    <property type="match status" value="1"/>
</dbReference>
<keyword evidence="3" id="KW-0812">Transmembrane</keyword>
<organism evidence="6 7">
    <name type="scientific">Artemisia annua</name>
    <name type="common">Sweet wormwood</name>
    <dbReference type="NCBI Taxonomy" id="35608"/>
    <lineage>
        <taxon>Eukaryota</taxon>
        <taxon>Viridiplantae</taxon>
        <taxon>Streptophyta</taxon>
        <taxon>Embryophyta</taxon>
        <taxon>Tracheophyta</taxon>
        <taxon>Spermatophyta</taxon>
        <taxon>Magnoliopsida</taxon>
        <taxon>eudicotyledons</taxon>
        <taxon>Gunneridae</taxon>
        <taxon>Pentapetalae</taxon>
        <taxon>asterids</taxon>
        <taxon>campanulids</taxon>
        <taxon>Asterales</taxon>
        <taxon>Asteraceae</taxon>
        <taxon>Asteroideae</taxon>
        <taxon>Anthemideae</taxon>
        <taxon>Artemisiinae</taxon>
        <taxon>Artemisia</taxon>
    </lineage>
</organism>
<dbReference type="SMART" id="SM00329">
    <property type="entry name" value="BPI2"/>
    <property type="match status" value="1"/>
</dbReference>
<dbReference type="STRING" id="35608.A0A2U1M603"/>
<keyword evidence="3" id="KW-1133">Transmembrane helix</keyword>
<feature type="transmembrane region" description="Helical" evidence="3">
    <location>
        <begin position="6"/>
        <end position="22"/>
    </location>
</feature>
<reference evidence="6 7" key="1">
    <citation type="journal article" date="2018" name="Mol. Plant">
        <title>The genome of Artemisia annua provides insight into the evolution of Asteraceae family and artemisinin biosynthesis.</title>
        <authorList>
            <person name="Shen Q."/>
            <person name="Zhang L."/>
            <person name="Liao Z."/>
            <person name="Wang S."/>
            <person name="Yan T."/>
            <person name="Shi P."/>
            <person name="Liu M."/>
            <person name="Fu X."/>
            <person name="Pan Q."/>
            <person name="Wang Y."/>
            <person name="Lv Z."/>
            <person name="Lu X."/>
            <person name="Zhang F."/>
            <person name="Jiang W."/>
            <person name="Ma Y."/>
            <person name="Chen M."/>
            <person name="Hao X."/>
            <person name="Li L."/>
            <person name="Tang Y."/>
            <person name="Lv G."/>
            <person name="Zhou Y."/>
            <person name="Sun X."/>
            <person name="Brodelius P.E."/>
            <person name="Rose J.K.C."/>
            <person name="Tang K."/>
        </authorList>
    </citation>
    <scope>NUCLEOTIDE SEQUENCE [LARGE SCALE GENOMIC DNA]</scope>
    <source>
        <strain evidence="7">cv. Huhao1</strain>
        <tissue evidence="6">Leaf</tissue>
    </source>
</reference>
<dbReference type="InterPro" id="IPR017942">
    <property type="entry name" value="Lipid-bd_serum_glycop_N"/>
</dbReference>
<dbReference type="FunFam" id="3.15.10.10:FF:000001">
    <property type="entry name" value="phospholipid transfer protein-like"/>
    <property type="match status" value="1"/>
</dbReference>
<dbReference type="Pfam" id="PF02886">
    <property type="entry name" value="LBP_BPI_CETP_C"/>
    <property type="match status" value="1"/>
</dbReference>
<name>A0A2U1M603_ARTAN</name>
<feature type="domain" description="Lipid-binding serum glycoprotein N-terminal" evidence="4">
    <location>
        <begin position="33"/>
        <end position="258"/>
    </location>
</feature>
<dbReference type="InterPro" id="IPR017943">
    <property type="entry name" value="Bactericidal_perm-incr_a/b_dom"/>
</dbReference>
<dbReference type="GO" id="GO:0008289">
    <property type="term" value="F:lipid binding"/>
    <property type="evidence" value="ECO:0007669"/>
    <property type="project" value="InterPro"/>
</dbReference>
<dbReference type="PIRSF" id="PIRSF002417">
    <property type="entry name" value="Lipid_binding_protein"/>
    <property type="match status" value="1"/>
</dbReference>
<dbReference type="InterPro" id="IPR045897">
    <property type="entry name" value="BPI/LBP_pln"/>
</dbReference>
<dbReference type="GO" id="GO:0005615">
    <property type="term" value="C:extracellular space"/>
    <property type="evidence" value="ECO:0007669"/>
    <property type="project" value="InterPro"/>
</dbReference>
<dbReference type="Proteomes" id="UP000245207">
    <property type="component" value="Unassembled WGS sequence"/>
</dbReference>
<protein>
    <submittedName>
        <fullName evidence="6">Lipid-binding serum glycoprotein family protein</fullName>
    </submittedName>
</protein>
<comment type="caution">
    <text evidence="6">The sequence shown here is derived from an EMBL/GenBank/DDBJ whole genome shotgun (WGS) entry which is preliminary data.</text>
</comment>
<evidence type="ECO:0000256" key="1">
    <source>
        <dbReference type="ARBA" id="ARBA00023180"/>
    </source>
</evidence>
<dbReference type="SUPFAM" id="SSF55394">
    <property type="entry name" value="Bactericidal permeability-increasing protein, BPI"/>
    <property type="match status" value="2"/>
</dbReference>
<dbReference type="OrthoDB" id="10255543at2759"/>
<gene>
    <name evidence="6" type="ORF">CTI12_AA418770</name>
</gene>
<sequence length="490" mass="53511">MPPLKTIYLTIIFILIIPYPITTGDQSYISILITQKGLTFTKDLLISKAISSLTPTPIPEIVKTVKIPLIGKVHVVLKDISINGVQVGSSDVVPSVGGVVIVGNGVSCELEVKWHYSYGTWVGPVSVSDSGTASIKVDGMEISVTLDMVNKEGSMNLSIVECNCHINDISIDLDGGASWLYQGIVDAFEDEIVLAVEKAITKKLKAGISHLESILQTLPKQIPVDDTASLNVTFVNNPYMSDTSLGVEINGLFVENKTHAHSYHNGLQPPVSCSESSKMIGIALDEAVFKSASALYYNAKFMHWIVDKIPQQSILNTAGWRFIVPQLYKKYPNADMNLDITLSDPPDMQISWQKIGAIVYADLIIDVLEGDDTIPVACISLVIAGTGSVELVGKNLKSHMNLDDFTMSLKWSKIGTLHMFLIQPVMWTIIETVFLPYVNARLGVGFPLPIIRGFMLQNAEIIPSDSRITVCSDVAYEEYVDSSRSLVSTS</sequence>
<keyword evidence="1" id="KW-0325">Glycoprotein</keyword>
<comment type="similarity">
    <text evidence="2">Belongs to the BPI/LBP/Plunc superfamily. BPI/LBP (TC 1.C.40) family.</text>
</comment>
<dbReference type="PANTHER" id="PTHR46801:SF2">
    <property type="entry name" value="LIPOPOLYSACCHARIDE-BINDING PROTEIN"/>
    <property type="match status" value="1"/>
</dbReference>
<dbReference type="Gene3D" id="3.15.20.10">
    <property type="entry name" value="Bactericidal permeability-increasing protein, domain 2"/>
    <property type="match status" value="1"/>
</dbReference>
<evidence type="ECO:0000256" key="2">
    <source>
        <dbReference type="ARBA" id="ARBA00060933"/>
    </source>
</evidence>
<dbReference type="Pfam" id="PF01273">
    <property type="entry name" value="LBP_BPI_CETP"/>
    <property type="match status" value="1"/>
</dbReference>
<dbReference type="InterPro" id="IPR001124">
    <property type="entry name" value="Lipid-bd_serum_glycop_C"/>
</dbReference>
<dbReference type="InterPro" id="IPR030675">
    <property type="entry name" value="BPI/LBP"/>
</dbReference>
<proteinExistence type="inferred from homology"/>
<accession>A0A2U1M603</accession>
<evidence type="ECO:0000313" key="6">
    <source>
        <dbReference type="EMBL" id="PWA56660.1"/>
    </source>
</evidence>
<evidence type="ECO:0000256" key="3">
    <source>
        <dbReference type="SAM" id="Phobius"/>
    </source>
</evidence>
<keyword evidence="7" id="KW-1185">Reference proteome</keyword>
<dbReference type="Gene3D" id="3.15.10.10">
    <property type="entry name" value="Bactericidal permeability-increasing protein, domain 1"/>
    <property type="match status" value="1"/>
</dbReference>
<dbReference type="AlphaFoldDB" id="A0A2U1M603"/>
<dbReference type="EMBL" id="PKPP01006391">
    <property type="protein sequence ID" value="PWA56660.1"/>
    <property type="molecule type" value="Genomic_DNA"/>
</dbReference>
<evidence type="ECO:0000313" key="7">
    <source>
        <dbReference type="Proteomes" id="UP000245207"/>
    </source>
</evidence>
<evidence type="ECO:0000259" key="5">
    <source>
        <dbReference type="SMART" id="SM00329"/>
    </source>
</evidence>
<dbReference type="CDD" id="cd00026">
    <property type="entry name" value="BPI2"/>
    <property type="match status" value="1"/>
</dbReference>